<gene>
    <name evidence="8" type="ORF">DD559_13985</name>
</gene>
<name>A0A2U0SG16_9SPHN</name>
<evidence type="ECO:0000256" key="3">
    <source>
        <dbReference type="ARBA" id="ARBA00022723"/>
    </source>
</evidence>
<keyword evidence="5" id="KW-0408">Iron</keyword>
<dbReference type="AlphaFoldDB" id="A0A2U0SG16"/>
<sequence length="374" mass="39175">MSGFLVRGWCPDAWRPMAAGDGLLVRVKPRLGRLTRDQLLGLCDAALTWGNGLIDLTSRGNVQLRGVAETGWPALLERLIALDLVDPDPAREKCRTLLVAPDWRLGDDTHRIATDLLGMLGDLPALPGKAGFVVDAGPVPRLSGVSGDFRIERAAGGRLILRAEGRPTGVAVPRGTEAGALVRLARWFVESGGSAAGRMGQHRQPLPHWAQGDVFAAAPGARMVPGRHPLGMVLGVAFGQIDSARLVELAEQGLSAIRVTPWRSLLGEGLTHGHPGMIVDPADPLLRVDACPGAPLCPQASIATRDLARQLAPHISGQLHVSGCAKGCARADAAHVVVTGREGALDLAFDARAGEPAAHPGLTPAALRALFGTD</sequence>
<protein>
    <submittedName>
        <fullName evidence="8">Cobalamin biosynthesis protein CobG</fullName>
    </submittedName>
</protein>
<dbReference type="SUPFAM" id="SSF55124">
    <property type="entry name" value="Nitrite/Sulfite reductase N-terminal domain-like"/>
    <property type="match status" value="1"/>
</dbReference>
<accession>A0A2U0SG16</accession>
<keyword evidence="6" id="KW-0411">Iron-sulfur</keyword>
<dbReference type="Pfam" id="PF03460">
    <property type="entry name" value="NIR_SIR_ferr"/>
    <property type="match status" value="1"/>
</dbReference>
<keyword evidence="3" id="KW-0479">Metal-binding</keyword>
<dbReference type="EMBL" id="QENQ01000001">
    <property type="protein sequence ID" value="PVX30312.1"/>
    <property type="molecule type" value="Genomic_DNA"/>
</dbReference>
<dbReference type="Proteomes" id="UP000245890">
    <property type="component" value="Unassembled WGS sequence"/>
</dbReference>
<evidence type="ECO:0000256" key="1">
    <source>
        <dbReference type="ARBA" id="ARBA00022485"/>
    </source>
</evidence>
<evidence type="ECO:0000313" key="8">
    <source>
        <dbReference type="EMBL" id="PVX30312.1"/>
    </source>
</evidence>
<dbReference type="InterPro" id="IPR051329">
    <property type="entry name" value="NIR_SIR_4Fe-4S"/>
</dbReference>
<comment type="caution">
    <text evidence="8">The sequence shown here is derived from an EMBL/GenBank/DDBJ whole genome shotgun (WGS) entry which is preliminary data.</text>
</comment>
<dbReference type="PANTHER" id="PTHR32439">
    <property type="entry name" value="FERREDOXIN--NITRITE REDUCTASE, CHLOROPLASTIC"/>
    <property type="match status" value="1"/>
</dbReference>
<dbReference type="Gene3D" id="3.30.413.10">
    <property type="entry name" value="Sulfite Reductase Hemoprotein, domain 1"/>
    <property type="match status" value="1"/>
</dbReference>
<proteinExistence type="predicted"/>
<dbReference type="InterPro" id="IPR036136">
    <property type="entry name" value="Nit/Sulf_reduc_fer-like_dom_sf"/>
</dbReference>
<dbReference type="InterPro" id="IPR045854">
    <property type="entry name" value="NO2/SO3_Rdtase_4Fe4S_sf"/>
</dbReference>
<evidence type="ECO:0000256" key="6">
    <source>
        <dbReference type="ARBA" id="ARBA00023014"/>
    </source>
</evidence>
<dbReference type="GO" id="GO:0051539">
    <property type="term" value="F:4 iron, 4 sulfur cluster binding"/>
    <property type="evidence" value="ECO:0007669"/>
    <property type="project" value="UniProtKB-KW"/>
</dbReference>
<feature type="domain" description="Nitrite/Sulfite reductase ferredoxin-like" evidence="7">
    <location>
        <begin position="16"/>
        <end position="81"/>
    </location>
</feature>
<evidence type="ECO:0000256" key="4">
    <source>
        <dbReference type="ARBA" id="ARBA00023002"/>
    </source>
</evidence>
<dbReference type="PANTHER" id="PTHR32439:SF9">
    <property type="entry name" value="BLR3264 PROTEIN"/>
    <property type="match status" value="1"/>
</dbReference>
<keyword evidence="1" id="KW-0004">4Fe-4S</keyword>
<keyword evidence="9" id="KW-1185">Reference proteome</keyword>
<keyword evidence="2" id="KW-0349">Heme</keyword>
<evidence type="ECO:0000256" key="2">
    <source>
        <dbReference type="ARBA" id="ARBA00022617"/>
    </source>
</evidence>
<organism evidence="8 9">
    <name type="scientific">Sphingomonas pokkalii</name>
    <dbReference type="NCBI Taxonomy" id="2175090"/>
    <lineage>
        <taxon>Bacteria</taxon>
        <taxon>Pseudomonadati</taxon>
        <taxon>Pseudomonadota</taxon>
        <taxon>Alphaproteobacteria</taxon>
        <taxon>Sphingomonadales</taxon>
        <taxon>Sphingomonadaceae</taxon>
        <taxon>Sphingomonas</taxon>
    </lineage>
</organism>
<evidence type="ECO:0000313" key="9">
    <source>
        <dbReference type="Proteomes" id="UP000245890"/>
    </source>
</evidence>
<dbReference type="InterPro" id="IPR005117">
    <property type="entry name" value="NiRdtase/SiRdtase_haem-b_fer"/>
</dbReference>
<dbReference type="Gene3D" id="3.90.480.20">
    <property type="match status" value="1"/>
</dbReference>
<dbReference type="GO" id="GO:0016491">
    <property type="term" value="F:oxidoreductase activity"/>
    <property type="evidence" value="ECO:0007669"/>
    <property type="project" value="UniProtKB-KW"/>
</dbReference>
<dbReference type="SUPFAM" id="SSF56014">
    <property type="entry name" value="Nitrite and sulphite reductase 4Fe-4S domain-like"/>
    <property type="match status" value="1"/>
</dbReference>
<dbReference type="RefSeq" id="WP_116469723.1">
    <property type="nucleotide sequence ID" value="NZ_QENQ01000001.1"/>
</dbReference>
<reference evidence="8 9" key="1">
    <citation type="submission" date="2018-05" db="EMBL/GenBank/DDBJ databases">
        <title>Description of Sphingomonas pokkalii sp nov, isolated from the rhizosphere of saline tolerant pokkali rice and its draft genome analysis.</title>
        <authorList>
            <person name="Menon R."/>
            <person name="Kumari S."/>
            <person name="Rameshkumar N."/>
        </authorList>
    </citation>
    <scope>NUCLEOTIDE SEQUENCE [LARGE SCALE GENOMIC DNA]</scope>
    <source>
        <strain evidence="8 9">L3B27</strain>
    </source>
</reference>
<evidence type="ECO:0000256" key="5">
    <source>
        <dbReference type="ARBA" id="ARBA00023004"/>
    </source>
</evidence>
<evidence type="ECO:0000259" key="7">
    <source>
        <dbReference type="Pfam" id="PF03460"/>
    </source>
</evidence>
<dbReference type="OrthoDB" id="7459360at2"/>
<keyword evidence="4" id="KW-0560">Oxidoreductase</keyword>
<dbReference type="GO" id="GO:0046872">
    <property type="term" value="F:metal ion binding"/>
    <property type="evidence" value="ECO:0007669"/>
    <property type="project" value="UniProtKB-KW"/>
</dbReference>